<sequence>MTQIKMVVLLTCLSSNLVYSFRLENENHPSRTPTLENAEQPQSHFPEGSVPNVAHPNAKDSFGTNRKSRQMPFIIYGGCSANSGFGYGARSSPNAGDIPEHLRWCYQRFGNDCLKILRMCQLDSYCRSRECAQGDTDCAIHVLQLYSGYTSERLFGPYQFYPFR</sequence>
<feature type="signal peptide" evidence="2">
    <location>
        <begin position="1"/>
        <end position="20"/>
    </location>
</feature>
<accession>A0A226D976</accession>
<comment type="caution">
    <text evidence="3">The sequence shown here is derived from an EMBL/GenBank/DDBJ whole genome shotgun (WGS) entry which is preliminary data.</text>
</comment>
<reference evidence="3 4" key="1">
    <citation type="submission" date="2015-12" db="EMBL/GenBank/DDBJ databases">
        <title>The genome of Folsomia candida.</title>
        <authorList>
            <person name="Faddeeva A."/>
            <person name="Derks M.F."/>
            <person name="Anvar Y."/>
            <person name="Smit S."/>
            <person name="Van Straalen N."/>
            <person name="Roelofs D."/>
        </authorList>
    </citation>
    <scope>NUCLEOTIDE SEQUENCE [LARGE SCALE GENOMIC DNA]</scope>
    <source>
        <strain evidence="3 4">VU population</strain>
        <tissue evidence="3">Whole body</tissue>
    </source>
</reference>
<keyword evidence="4" id="KW-1185">Reference proteome</keyword>
<gene>
    <name evidence="3" type="ORF">Fcan01_23051</name>
</gene>
<proteinExistence type="predicted"/>
<dbReference type="EMBL" id="LNIX01000027">
    <property type="protein sequence ID" value="OXA42102.1"/>
    <property type="molecule type" value="Genomic_DNA"/>
</dbReference>
<organism evidence="3 4">
    <name type="scientific">Folsomia candida</name>
    <name type="common">Springtail</name>
    <dbReference type="NCBI Taxonomy" id="158441"/>
    <lineage>
        <taxon>Eukaryota</taxon>
        <taxon>Metazoa</taxon>
        <taxon>Ecdysozoa</taxon>
        <taxon>Arthropoda</taxon>
        <taxon>Hexapoda</taxon>
        <taxon>Collembola</taxon>
        <taxon>Entomobryomorpha</taxon>
        <taxon>Isotomoidea</taxon>
        <taxon>Isotomidae</taxon>
        <taxon>Proisotominae</taxon>
        <taxon>Folsomia</taxon>
    </lineage>
</organism>
<keyword evidence="2" id="KW-0732">Signal</keyword>
<protein>
    <submittedName>
        <fullName evidence="3">Uncharacterized protein</fullName>
    </submittedName>
</protein>
<name>A0A226D976_FOLCA</name>
<evidence type="ECO:0000256" key="2">
    <source>
        <dbReference type="SAM" id="SignalP"/>
    </source>
</evidence>
<feature type="compositionally biased region" description="Polar residues" evidence="1">
    <location>
        <begin position="30"/>
        <end position="43"/>
    </location>
</feature>
<evidence type="ECO:0000256" key="1">
    <source>
        <dbReference type="SAM" id="MobiDB-lite"/>
    </source>
</evidence>
<dbReference type="Proteomes" id="UP000198287">
    <property type="component" value="Unassembled WGS sequence"/>
</dbReference>
<evidence type="ECO:0000313" key="3">
    <source>
        <dbReference type="EMBL" id="OXA42102.1"/>
    </source>
</evidence>
<evidence type="ECO:0000313" key="4">
    <source>
        <dbReference type="Proteomes" id="UP000198287"/>
    </source>
</evidence>
<feature type="chain" id="PRO_5013370744" evidence="2">
    <location>
        <begin position="21"/>
        <end position="164"/>
    </location>
</feature>
<dbReference type="AlphaFoldDB" id="A0A226D976"/>
<feature type="region of interest" description="Disordered" evidence="1">
    <location>
        <begin position="28"/>
        <end position="65"/>
    </location>
</feature>